<evidence type="ECO:0000313" key="2">
    <source>
        <dbReference type="Proteomes" id="UP000583266"/>
    </source>
</evidence>
<sequence>MLPIPFDDRLDKDVLNHLYGTNAADISAVSHAEAIFSDYVENMDNYLNSLIEAASTGGYPTGKIVSHTLLTKIRSVGLTDLEKPAVEIEYLYRMQEDPIQIIASVEKFRTLEKEYRQIIIDQHICLQEFLSLR</sequence>
<dbReference type="SUPFAM" id="SSF47226">
    <property type="entry name" value="Histidine-containing phosphotransfer domain, HPT domain"/>
    <property type="match status" value="1"/>
</dbReference>
<proteinExistence type="predicted"/>
<dbReference type="GO" id="GO:0000160">
    <property type="term" value="P:phosphorelay signal transduction system"/>
    <property type="evidence" value="ECO:0007669"/>
    <property type="project" value="InterPro"/>
</dbReference>
<reference evidence="1 2" key="1">
    <citation type="submission" date="2020-04" db="EMBL/GenBank/DDBJ databases">
        <title>Chitinophaga sp. G-6-1-13 sp. nov., isolated from soil.</title>
        <authorList>
            <person name="Dahal R.H."/>
            <person name="Chaudhary D.K."/>
        </authorList>
    </citation>
    <scope>NUCLEOTIDE SEQUENCE [LARGE SCALE GENOMIC DNA]</scope>
    <source>
        <strain evidence="1 2">G-6-1-13</strain>
    </source>
</reference>
<dbReference type="EMBL" id="JABBGC010000001">
    <property type="protein sequence ID" value="NML38659.1"/>
    <property type="molecule type" value="Genomic_DNA"/>
</dbReference>
<organism evidence="1 2">
    <name type="scientific">Chitinophaga fulva</name>
    <dbReference type="NCBI Taxonomy" id="2728842"/>
    <lineage>
        <taxon>Bacteria</taxon>
        <taxon>Pseudomonadati</taxon>
        <taxon>Bacteroidota</taxon>
        <taxon>Chitinophagia</taxon>
        <taxon>Chitinophagales</taxon>
        <taxon>Chitinophagaceae</taxon>
        <taxon>Chitinophaga</taxon>
    </lineage>
</organism>
<keyword evidence="2" id="KW-1185">Reference proteome</keyword>
<comment type="caution">
    <text evidence="1">The sequence shown here is derived from an EMBL/GenBank/DDBJ whole genome shotgun (WGS) entry which is preliminary data.</text>
</comment>
<protein>
    <submittedName>
        <fullName evidence="1">Uncharacterized protein</fullName>
    </submittedName>
</protein>
<accession>A0A848GMQ3</accession>
<dbReference type="RefSeq" id="WP_169225636.1">
    <property type="nucleotide sequence ID" value="NZ_JABBGC010000001.1"/>
</dbReference>
<evidence type="ECO:0000313" key="1">
    <source>
        <dbReference type="EMBL" id="NML38659.1"/>
    </source>
</evidence>
<dbReference type="AlphaFoldDB" id="A0A848GMQ3"/>
<dbReference type="Proteomes" id="UP000583266">
    <property type="component" value="Unassembled WGS sequence"/>
</dbReference>
<dbReference type="InterPro" id="IPR036641">
    <property type="entry name" value="HPT_dom_sf"/>
</dbReference>
<name>A0A848GMQ3_9BACT</name>
<gene>
    <name evidence="1" type="ORF">HHL17_15735</name>
</gene>